<comment type="caution">
    <text evidence="9">The sequence shown here is derived from an EMBL/GenBank/DDBJ whole genome shotgun (WGS) entry which is preliminary data.</text>
</comment>
<evidence type="ECO:0000256" key="4">
    <source>
        <dbReference type="ARBA" id="ARBA00022692"/>
    </source>
</evidence>
<evidence type="ECO:0000256" key="7">
    <source>
        <dbReference type="SAM" id="Phobius"/>
    </source>
</evidence>
<keyword evidence="10" id="KW-1185">Reference proteome</keyword>
<reference evidence="9 10" key="1">
    <citation type="submission" date="2019-03" db="EMBL/GenBank/DDBJ databases">
        <title>Genomic Encyclopedia of Type Strains, Phase IV (KMG-IV): sequencing the most valuable type-strain genomes for metagenomic binning, comparative biology and taxonomic classification.</title>
        <authorList>
            <person name="Goeker M."/>
        </authorList>
    </citation>
    <scope>NUCLEOTIDE SEQUENCE [LARGE SCALE GENOMIC DNA]</scope>
    <source>
        <strain evidence="9 10">DSM 11170</strain>
    </source>
</reference>
<keyword evidence="4 7" id="KW-0812">Transmembrane</keyword>
<sequence>MAKGAIPEIDDLRGLAFLGVVLQHTLGIFLRRPDVHIGDVITLAIVFNLVKFAVPMFVFITGIVLFYNYGERLKYGQFLGKRFREIMVPYFFWTLIYVADAIWISGDPAIGAGAVERLRYFLKALLTGTGCYHLWFVVMIFQFYLFFPLFRQGWLAIGPRLTTSRQGLAWILGLAVGYLLLMWLSVDMIPLWSERWAGWRAWQLFADYRDRNLLFWFFYFILGGIVGMYIDQWRAWAERYAFGNLGIGLVLFLIVTYPLVGSLSFGANGPGVPAVDINVSTTLKPTMALYSVSMLILLYAASRAWQTQVRWSGALKALGRHSYGAYLMHALALDYVARVVIRFLPVLNPVLKMFVAFGFCTAVAYGGSLLLSRLPGGHWLVGTGGRRRMMPPVAVGEPVDSLSIKS</sequence>
<comment type="similarity">
    <text evidence="2">Belongs to the acyltransferase 3 family.</text>
</comment>
<evidence type="ECO:0000259" key="8">
    <source>
        <dbReference type="Pfam" id="PF01757"/>
    </source>
</evidence>
<dbReference type="PANTHER" id="PTHR40074:SF2">
    <property type="entry name" value="O-ACETYLTRANSFERASE WECH"/>
    <property type="match status" value="1"/>
</dbReference>
<dbReference type="InterPro" id="IPR002656">
    <property type="entry name" value="Acyl_transf_3_dom"/>
</dbReference>
<feature type="transmembrane region" description="Helical" evidence="7">
    <location>
        <begin position="12"/>
        <end position="30"/>
    </location>
</feature>
<keyword evidence="6 7" id="KW-0472">Membrane</keyword>
<dbReference type="OrthoDB" id="569695at2"/>
<accession>A0A4R2RZ94</accession>
<dbReference type="GO" id="GO:0009246">
    <property type="term" value="P:enterobacterial common antigen biosynthetic process"/>
    <property type="evidence" value="ECO:0007669"/>
    <property type="project" value="TreeGrafter"/>
</dbReference>
<name>A0A4R2RZ94_9FIRM</name>
<evidence type="ECO:0000256" key="6">
    <source>
        <dbReference type="ARBA" id="ARBA00023136"/>
    </source>
</evidence>
<dbReference type="Proteomes" id="UP000294813">
    <property type="component" value="Unassembled WGS sequence"/>
</dbReference>
<dbReference type="GO" id="GO:0005886">
    <property type="term" value="C:plasma membrane"/>
    <property type="evidence" value="ECO:0007669"/>
    <property type="project" value="UniProtKB-SubCell"/>
</dbReference>
<feature type="domain" description="Acyltransferase 3" evidence="8">
    <location>
        <begin position="7"/>
        <end position="365"/>
    </location>
</feature>
<keyword evidence="5 7" id="KW-1133">Transmembrane helix</keyword>
<keyword evidence="9" id="KW-0012">Acyltransferase</keyword>
<evidence type="ECO:0000256" key="3">
    <source>
        <dbReference type="ARBA" id="ARBA00022475"/>
    </source>
</evidence>
<proteinExistence type="inferred from homology"/>
<evidence type="ECO:0000313" key="10">
    <source>
        <dbReference type="Proteomes" id="UP000294813"/>
    </source>
</evidence>
<feature type="transmembrane region" description="Helical" evidence="7">
    <location>
        <begin position="124"/>
        <end position="147"/>
    </location>
</feature>
<feature type="transmembrane region" description="Helical" evidence="7">
    <location>
        <begin position="287"/>
        <end position="305"/>
    </location>
</feature>
<feature type="transmembrane region" description="Helical" evidence="7">
    <location>
        <begin position="87"/>
        <end position="104"/>
    </location>
</feature>
<keyword evidence="3" id="KW-1003">Cell membrane</keyword>
<evidence type="ECO:0000256" key="1">
    <source>
        <dbReference type="ARBA" id="ARBA00004651"/>
    </source>
</evidence>
<gene>
    <name evidence="9" type="ORF">EDD73_101129</name>
</gene>
<dbReference type="RefSeq" id="WP_131917753.1">
    <property type="nucleotide sequence ID" value="NZ_JAOQNU010000001.1"/>
</dbReference>
<feature type="transmembrane region" description="Helical" evidence="7">
    <location>
        <begin position="42"/>
        <end position="67"/>
    </location>
</feature>
<dbReference type="EMBL" id="SLXT01000001">
    <property type="protein sequence ID" value="TCP68963.1"/>
    <property type="molecule type" value="Genomic_DNA"/>
</dbReference>
<evidence type="ECO:0000256" key="2">
    <source>
        <dbReference type="ARBA" id="ARBA00007400"/>
    </source>
</evidence>
<dbReference type="GO" id="GO:0016413">
    <property type="term" value="F:O-acetyltransferase activity"/>
    <property type="evidence" value="ECO:0007669"/>
    <property type="project" value="TreeGrafter"/>
</dbReference>
<protein>
    <submittedName>
        <fullName evidence="9">Surface polysaccharide O-acyltransferase-like enzyme</fullName>
    </submittedName>
</protein>
<evidence type="ECO:0000313" key="9">
    <source>
        <dbReference type="EMBL" id="TCP68963.1"/>
    </source>
</evidence>
<feature type="transmembrane region" description="Helical" evidence="7">
    <location>
        <begin position="350"/>
        <end position="371"/>
    </location>
</feature>
<feature type="transmembrane region" description="Helical" evidence="7">
    <location>
        <begin position="326"/>
        <end position="344"/>
    </location>
</feature>
<dbReference type="Pfam" id="PF01757">
    <property type="entry name" value="Acyl_transf_3"/>
    <property type="match status" value="1"/>
</dbReference>
<organism evidence="9 10">
    <name type="scientific">Heliophilum fasciatum</name>
    <dbReference type="NCBI Taxonomy" id="35700"/>
    <lineage>
        <taxon>Bacteria</taxon>
        <taxon>Bacillati</taxon>
        <taxon>Bacillota</taxon>
        <taxon>Clostridia</taxon>
        <taxon>Eubacteriales</taxon>
        <taxon>Heliobacteriaceae</taxon>
        <taxon>Heliophilum</taxon>
    </lineage>
</organism>
<dbReference type="AlphaFoldDB" id="A0A4R2RZ94"/>
<feature type="transmembrane region" description="Helical" evidence="7">
    <location>
        <begin position="213"/>
        <end position="230"/>
    </location>
</feature>
<feature type="transmembrane region" description="Helical" evidence="7">
    <location>
        <begin position="168"/>
        <end position="193"/>
    </location>
</feature>
<comment type="subcellular location">
    <subcellularLocation>
        <location evidence="1">Cell membrane</location>
        <topology evidence="1">Multi-pass membrane protein</topology>
    </subcellularLocation>
</comment>
<feature type="transmembrane region" description="Helical" evidence="7">
    <location>
        <begin position="242"/>
        <end position="267"/>
    </location>
</feature>
<evidence type="ECO:0000256" key="5">
    <source>
        <dbReference type="ARBA" id="ARBA00022989"/>
    </source>
</evidence>
<keyword evidence="9" id="KW-0808">Transferase</keyword>
<dbReference type="PANTHER" id="PTHR40074">
    <property type="entry name" value="O-ACETYLTRANSFERASE WECH"/>
    <property type="match status" value="1"/>
</dbReference>